<dbReference type="AlphaFoldDB" id="A0A6A4SZY9"/>
<dbReference type="Proteomes" id="UP000438429">
    <property type="component" value="Unassembled WGS sequence"/>
</dbReference>
<name>A0A6A4SZY9_SCOMX</name>
<evidence type="ECO:0000313" key="3">
    <source>
        <dbReference type="Proteomes" id="UP000438429"/>
    </source>
</evidence>
<protein>
    <submittedName>
        <fullName evidence="2">Uncharacterized protein</fullName>
    </submittedName>
</protein>
<proteinExistence type="predicted"/>
<feature type="region of interest" description="Disordered" evidence="1">
    <location>
        <begin position="65"/>
        <end position="102"/>
    </location>
</feature>
<reference evidence="2 3" key="1">
    <citation type="submission" date="2019-06" db="EMBL/GenBank/DDBJ databases">
        <title>Draft genomes of female and male turbot (Scophthalmus maximus).</title>
        <authorList>
            <person name="Xu H."/>
            <person name="Xu X.-W."/>
            <person name="Shao C."/>
            <person name="Chen S."/>
        </authorList>
    </citation>
    <scope>NUCLEOTIDE SEQUENCE [LARGE SCALE GENOMIC DNA]</scope>
    <source>
        <strain evidence="2">Ysfricsl-2016a</strain>
        <tissue evidence="2">Blood</tissue>
    </source>
</reference>
<evidence type="ECO:0000313" key="2">
    <source>
        <dbReference type="EMBL" id="KAF0036561.1"/>
    </source>
</evidence>
<feature type="compositionally biased region" description="Basic and acidic residues" evidence="1">
    <location>
        <begin position="89"/>
        <end position="102"/>
    </location>
</feature>
<evidence type="ECO:0000256" key="1">
    <source>
        <dbReference type="SAM" id="MobiDB-lite"/>
    </source>
</evidence>
<comment type="caution">
    <text evidence="2">The sequence shown here is derived from an EMBL/GenBank/DDBJ whole genome shotgun (WGS) entry which is preliminary data.</text>
</comment>
<dbReference type="EMBL" id="VEVO01000010">
    <property type="protein sequence ID" value="KAF0036561.1"/>
    <property type="molecule type" value="Genomic_DNA"/>
</dbReference>
<accession>A0A6A4SZY9</accession>
<sequence length="102" mass="11324">MREPHSGTINVHQLLHYHNGVYLHVQRSEGTVLLANVMILSNGQDTSQLKSVGGFGRRTEVKMKVTGPPDAMFADRSDTAADDNNNNGHDSDERRCRIIHEG</sequence>
<organism evidence="2 3">
    <name type="scientific">Scophthalmus maximus</name>
    <name type="common">Turbot</name>
    <name type="synonym">Psetta maxima</name>
    <dbReference type="NCBI Taxonomy" id="52904"/>
    <lineage>
        <taxon>Eukaryota</taxon>
        <taxon>Metazoa</taxon>
        <taxon>Chordata</taxon>
        <taxon>Craniata</taxon>
        <taxon>Vertebrata</taxon>
        <taxon>Euteleostomi</taxon>
        <taxon>Actinopterygii</taxon>
        <taxon>Neopterygii</taxon>
        <taxon>Teleostei</taxon>
        <taxon>Neoteleostei</taxon>
        <taxon>Acanthomorphata</taxon>
        <taxon>Carangaria</taxon>
        <taxon>Pleuronectiformes</taxon>
        <taxon>Pleuronectoidei</taxon>
        <taxon>Scophthalmidae</taxon>
        <taxon>Scophthalmus</taxon>
    </lineage>
</organism>
<gene>
    <name evidence="2" type="ORF">F2P81_011873</name>
</gene>